<feature type="transmembrane region" description="Helical" evidence="1">
    <location>
        <begin position="308"/>
        <end position="329"/>
    </location>
</feature>
<keyword evidence="1 2" id="KW-0812">Transmembrane</keyword>
<gene>
    <name evidence="2" type="ORF">TTHERM_00411730</name>
</gene>
<dbReference type="EMBL" id="GG662612">
    <property type="protein sequence ID" value="EAS00622.2"/>
    <property type="molecule type" value="Genomic_DNA"/>
</dbReference>
<name>I7MFV0_TETTS</name>
<dbReference type="PANTHER" id="PTHR31398:SF0">
    <property type="entry name" value="MEIOTIC NUCLEAR DIVISION PROTEIN 1 HOMOLOG"/>
    <property type="match status" value="1"/>
</dbReference>
<dbReference type="AlphaFoldDB" id="I7MFV0"/>
<keyword evidence="1" id="KW-0472">Membrane</keyword>
<feature type="transmembrane region" description="Helical" evidence="1">
    <location>
        <begin position="25"/>
        <end position="46"/>
    </location>
</feature>
<evidence type="ECO:0000256" key="1">
    <source>
        <dbReference type="SAM" id="Phobius"/>
    </source>
</evidence>
<dbReference type="KEGG" id="tet:TTHERM_00411730"/>
<dbReference type="GO" id="GO:0005634">
    <property type="term" value="C:nucleus"/>
    <property type="evidence" value="ECO:0007669"/>
    <property type="project" value="TreeGrafter"/>
</dbReference>
<accession>I7MFV0</accession>
<dbReference type="RefSeq" id="XP_001020867.2">
    <property type="nucleotide sequence ID" value="XM_001020867.2"/>
</dbReference>
<dbReference type="InParanoid" id="I7MFV0"/>
<sequence length="770" mass="90112">MLQTLDMFGIPIQLRFNKMQSHKTIFGGLVTLIVILLITLYSYSILSQCIQFQKPNVVFQENLITSPDDMIFDQNQYTLALGIQDQNFVHFIDESIYYLDVQLLDTSQVLNQSTNQYEQVTNSQHIQMEPCTLNHFQVSGTQQQFQNLQYTNLYCFPLNFQIKLGGQYGAIDYKRLQIQVKSCLANCKDTSVIQQKLSSVALGLYYVNYIIQPNDSNNPFQPIVQSSLWRSEYSVLKNVSTYFRKTTVSSDYGLITESLTHDIRMIYSYDRETQTAKTDNTFYQMFISLEQNKQSEYFRTYLKLQSGFSLIGGIFNVLFLLGFILCIPIQKVSLEYKMVSYFFQFQKKREESKCQLQIRSEQNPSSRQTLNQQLFSGTMQPKLANQDWNNLDIEYTMQTPALEISKRKKKPNLPYINRNEVKRKNQLDSAAESINQTQNNFYFSSQHEKFLMNNTNISGLQYTNINFNQNQSQIQQQQLQEKSYQQTEYVIGIQRVKEVFTNAYKAFNSIKFSFYGLVKSKLQNSLNFNKPFSKMINYGVEKLYDQLDISFILAKLIEIEKLKYLLLNENQIKLFEFISKPTLYLQDFENENQKRQVKTDKDSQPNMPQNTATEKLNNKRAQFERFSLLKSTTQNEEQKAREAEEAFNQIYKIEKSQSVIDKRLIRLLDMEFFVDLEMSQPIKSSNSNIQSNQQTTQLVDTMFNTNNNAQKENILSNGIKSNQDILFTKQRLSDQNDVKIELESSPQKQEFKKIPSIPNHIILKTNDENI</sequence>
<protein>
    <submittedName>
        <fullName evidence="2">Transmembrane protein, putative</fullName>
    </submittedName>
</protein>
<dbReference type="GeneID" id="7825474"/>
<dbReference type="Proteomes" id="UP000009168">
    <property type="component" value="Unassembled WGS sequence"/>
</dbReference>
<dbReference type="PANTHER" id="PTHR31398">
    <property type="entry name" value="MEIOTIC NUCLEAR DIVISION PROTEIN 1 HOMOLOG"/>
    <property type="match status" value="1"/>
</dbReference>
<organism evidence="2 3">
    <name type="scientific">Tetrahymena thermophila (strain SB210)</name>
    <dbReference type="NCBI Taxonomy" id="312017"/>
    <lineage>
        <taxon>Eukaryota</taxon>
        <taxon>Sar</taxon>
        <taxon>Alveolata</taxon>
        <taxon>Ciliophora</taxon>
        <taxon>Intramacronucleata</taxon>
        <taxon>Oligohymenophorea</taxon>
        <taxon>Hymenostomatida</taxon>
        <taxon>Tetrahymenina</taxon>
        <taxon>Tetrahymenidae</taxon>
        <taxon>Tetrahymena</taxon>
    </lineage>
</organism>
<reference evidence="3" key="1">
    <citation type="journal article" date="2006" name="PLoS Biol.">
        <title>Macronuclear genome sequence of the ciliate Tetrahymena thermophila, a model eukaryote.</title>
        <authorList>
            <person name="Eisen J.A."/>
            <person name="Coyne R.S."/>
            <person name="Wu M."/>
            <person name="Wu D."/>
            <person name="Thiagarajan M."/>
            <person name="Wortman J.R."/>
            <person name="Badger J.H."/>
            <person name="Ren Q."/>
            <person name="Amedeo P."/>
            <person name="Jones K.M."/>
            <person name="Tallon L.J."/>
            <person name="Delcher A.L."/>
            <person name="Salzberg S.L."/>
            <person name="Silva J.C."/>
            <person name="Haas B.J."/>
            <person name="Majoros W.H."/>
            <person name="Farzad M."/>
            <person name="Carlton J.M."/>
            <person name="Smith R.K. Jr."/>
            <person name="Garg J."/>
            <person name="Pearlman R.E."/>
            <person name="Karrer K.M."/>
            <person name="Sun L."/>
            <person name="Manning G."/>
            <person name="Elde N.C."/>
            <person name="Turkewitz A.P."/>
            <person name="Asai D.J."/>
            <person name="Wilkes D.E."/>
            <person name="Wang Y."/>
            <person name="Cai H."/>
            <person name="Collins K."/>
            <person name="Stewart B.A."/>
            <person name="Lee S.R."/>
            <person name="Wilamowska K."/>
            <person name="Weinberg Z."/>
            <person name="Ruzzo W.L."/>
            <person name="Wloga D."/>
            <person name="Gaertig J."/>
            <person name="Frankel J."/>
            <person name="Tsao C.-C."/>
            <person name="Gorovsky M.A."/>
            <person name="Keeling P.J."/>
            <person name="Waller R.F."/>
            <person name="Patron N.J."/>
            <person name="Cherry J.M."/>
            <person name="Stover N.A."/>
            <person name="Krieger C.J."/>
            <person name="del Toro C."/>
            <person name="Ryder H.F."/>
            <person name="Williamson S.C."/>
            <person name="Barbeau R.A."/>
            <person name="Hamilton E.P."/>
            <person name="Orias E."/>
        </authorList>
    </citation>
    <scope>NUCLEOTIDE SEQUENCE [LARGE SCALE GENOMIC DNA]</scope>
    <source>
        <strain evidence="3">SB210</strain>
    </source>
</reference>
<keyword evidence="3" id="KW-1185">Reference proteome</keyword>
<evidence type="ECO:0000313" key="2">
    <source>
        <dbReference type="EMBL" id="EAS00622.2"/>
    </source>
</evidence>
<evidence type="ECO:0000313" key="3">
    <source>
        <dbReference type="Proteomes" id="UP000009168"/>
    </source>
</evidence>
<proteinExistence type="predicted"/>
<keyword evidence="1" id="KW-1133">Transmembrane helix</keyword>
<dbReference type="GO" id="GO:0007131">
    <property type="term" value="P:reciprocal meiotic recombination"/>
    <property type="evidence" value="ECO:0007669"/>
    <property type="project" value="TreeGrafter"/>
</dbReference>